<dbReference type="InterPro" id="IPR016211">
    <property type="entry name" value="Glu/Phe/Leu/Val/Trp_DH_bac/arc"/>
</dbReference>
<dbReference type="InterPro" id="IPR046346">
    <property type="entry name" value="Aminoacid_DH-like_N_sf"/>
</dbReference>
<dbReference type="InterPro" id="IPR033524">
    <property type="entry name" value="Glu/Leu/Phe/Val_DH_AS"/>
</dbReference>
<reference evidence="8" key="2">
    <citation type="journal article" date="2024" name="Antonie Van Leeuwenhoek">
        <title>Roseihalotalea indica gen. nov., sp. nov., a halophilic Bacteroidetes from mesopelagic Southwest Indian Ocean with higher carbohydrate metabolic potential.</title>
        <authorList>
            <person name="Chen B."/>
            <person name="Zhang M."/>
            <person name="Lin D."/>
            <person name="Ye J."/>
            <person name="Tang K."/>
        </authorList>
    </citation>
    <scope>NUCLEOTIDE SEQUENCE</scope>
    <source>
        <strain evidence="8">TK19036</strain>
    </source>
</reference>
<keyword evidence="2 6" id="KW-0560">Oxidoreductase</keyword>
<dbReference type="SMART" id="SM00839">
    <property type="entry name" value="ELFV_dehydrog"/>
    <property type="match status" value="1"/>
</dbReference>
<dbReference type="PANTHER" id="PTHR42722">
    <property type="entry name" value="LEUCINE DEHYDROGENASE"/>
    <property type="match status" value="1"/>
</dbReference>
<dbReference type="InterPro" id="IPR006095">
    <property type="entry name" value="Glu/Leu/Phe/Val/Trp_DH"/>
</dbReference>
<dbReference type="AlphaFoldDB" id="A0AA49JJR3"/>
<keyword evidence="5" id="KW-0547">Nucleotide-binding</keyword>
<evidence type="ECO:0000256" key="2">
    <source>
        <dbReference type="ARBA" id="ARBA00023002"/>
    </source>
</evidence>
<organism evidence="8">
    <name type="scientific">Roseihalotalea indica</name>
    <dbReference type="NCBI Taxonomy" id="2867963"/>
    <lineage>
        <taxon>Bacteria</taxon>
        <taxon>Pseudomonadati</taxon>
        <taxon>Bacteroidota</taxon>
        <taxon>Cytophagia</taxon>
        <taxon>Cytophagales</taxon>
        <taxon>Catalimonadaceae</taxon>
        <taxon>Roseihalotalea</taxon>
    </lineage>
</organism>
<evidence type="ECO:0000256" key="6">
    <source>
        <dbReference type="RuleBase" id="RU004417"/>
    </source>
</evidence>
<evidence type="ECO:0000259" key="7">
    <source>
        <dbReference type="SMART" id="SM00839"/>
    </source>
</evidence>
<feature type="binding site" evidence="5">
    <location>
        <begin position="191"/>
        <end position="196"/>
    </location>
    <ligand>
        <name>NAD(+)</name>
        <dbReference type="ChEBI" id="CHEBI:57540"/>
    </ligand>
</feature>
<comment type="similarity">
    <text evidence="1 6">Belongs to the Glu/Leu/Phe/Val dehydrogenases family.</text>
</comment>
<evidence type="ECO:0000256" key="4">
    <source>
        <dbReference type="PIRSR" id="PIRSR000188-1"/>
    </source>
</evidence>
<keyword evidence="3 5" id="KW-0520">NAD</keyword>
<dbReference type="InterPro" id="IPR006097">
    <property type="entry name" value="Glu/Leu/Phe/Val/Trp_DH_dimer"/>
</dbReference>
<dbReference type="PANTHER" id="PTHR42722:SF1">
    <property type="entry name" value="VALINE DEHYDROGENASE"/>
    <property type="match status" value="1"/>
</dbReference>
<protein>
    <submittedName>
        <fullName evidence="8">Glu/Leu/Phe/Val dehydrogenase dimerization domain-containing protein</fullName>
    </submittedName>
</protein>
<accession>A0AA49JJR3</accession>
<dbReference type="FunFam" id="3.40.50.10860:FF:000010">
    <property type="entry name" value="Leucine dehydrogenase"/>
    <property type="match status" value="1"/>
</dbReference>
<dbReference type="Pfam" id="PF02812">
    <property type="entry name" value="ELFV_dehydrog_N"/>
    <property type="match status" value="1"/>
</dbReference>
<dbReference type="InterPro" id="IPR006096">
    <property type="entry name" value="Glu/Leu/Phe/Val/Trp_DH_C"/>
</dbReference>
<evidence type="ECO:0000256" key="3">
    <source>
        <dbReference type="ARBA" id="ARBA00023027"/>
    </source>
</evidence>
<dbReference type="CDD" id="cd01075">
    <property type="entry name" value="NAD_bind_Leu_Phe_Val_DH"/>
    <property type="match status" value="1"/>
</dbReference>
<dbReference type="SUPFAM" id="SSF53223">
    <property type="entry name" value="Aminoacid dehydrogenase-like, N-terminal domain"/>
    <property type="match status" value="1"/>
</dbReference>
<dbReference type="EMBL" id="CP120682">
    <property type="protein sequence ID" value="WKN39909.1"/>
    <property type="molecule type" value="Genomic_DNA"/>
</dbReference>
<evidence type="ECO:0000256" key="1">
    <source>
        <dbReference type="ARBA" id="ARBA00006382"/>
    </source>
</evidence>
<reference evidence="8" key="1">
    <citation type="journal article" date="2023" name="Comput. Struct. Biotechnol. J.">
        <title>Discovery of a novel marine Bacteroidetes with a rich repertoire of carbohydrate-active enzymes.</title>
        <authorList>
            <person name="Chen B."/>
            <person name="Liu G."/>
            <person name="Chen Q."/>
            <person name="Wang H."/>
            <person name="Liu L."/>
            <person name="Tang K."/>
        </authorList>
    </citation>
    <scope>NUCLEOTIDE SEQUENCE</scope>
    <source>
        <strain evidence="8">TK19036</strain>
    </source>
</reference>
<dbReference type="Gene3D" id="3.40.50.720">
    <property type="entry name" value="NAD(P)-binding Rossmann-like Domain"/>
    <property type="match status" value="1"/>
</dbReference>
<proteinExistence type="inferred from homology"/>
<evidence type="ECO:0000313" key="8">
    <source>
        <dbReference type="EMBL" id="WKN39909.1"/>
    </source>
</evidence>
<dbReference type="InterPro" id="IPR036291">
    <property type="entry name" value="NAD(P)-bd_dom_sf"/>
</dbReference>
<dbReference type="GO" id="GO:0016639">
    <property type="term" value="F:oxidoreductase activity, acting on the CH-NH2 group of donors, NAD or NADP as acceptor"/>
    <property type="evidence" value="ECO:0007669"/>
    <property type="project" value="InterPro"/>
</dbReference>
<feature type="domain" description="Glutamate/phenylalanine/leucine/valine/L-tryptophan dehydrogenase C-terminal" evidence="7">
    <location>
        <begin position="155"/>
        <end position="364"/>
    </location>
</feature>
<dbReference type="SUPFAM" id="SSF51735">
    <property type="entry name" value="NAD(P)-binding Rossmann-fold domains"/>
    <property type="match status" value="1"/>
</dbReference>
<evidence type="ECO:0000256" key="5">
    <source>
        <dbReference type="PIRSR" id="PIRSR000188-2"/>
    </source>
</evidence>
<dbReference type="GO" id="GO:0000166">
    <property type="term" value="F:nucleotide binding"/>
    <property type="evidence" value="ECO:0007669"/>
    <property type="project" value="UniProtKB-KW"/>
</dbReference>
<feature type="active site" description="Proton donor/acceptor" evidence="4">
    <location>
        <position position="91"/>
    </location>
</feature>
<gene>
    <name evidence="8" type="ORF">K4G66_14545</name>
</gene>
<dbReference type="PROSITE" id="PS00074">
    <property type="entry name" value="GLFV_DEHYDROGENASE"/>
    <property type="match status" value="1"/>
</dbReference>
<dbReference type="PRINTS" id="PR00082">
    <property type="entry name" value="GLFDHDRGNASE"/>
</dbReference>
<sequence length="366" mass="39562">MESGSARSSAAPSLFDLMTPYEHEQVVYCYDAATGLKAIVAIHSTELGPAMGGTRMWHYASDEEALTDALRLARGMTYKSAISGLNVGGGKAVLIGNPHQLKNEAYLRRFGKFIDSLSGKYVTAGDVNMTLRDLEYIRMETRHVTGLPETIGGSGASSLITAYGVYMGMKAAAQEAFGTDSLEGKKIAVQGAGAVGSKLIEYLTKEKALVFVSDVEESKLQKISQEFGAHVVSPEGIYDIPADIYSPCALGATLNDDTLSRLSCQVIAGGANNQLADEQKHGSLLREKGVVYAPDFLVNAGGIMAVAAEYFGEFSRDYLFQKAERIYDVCLDVLKKAAQQQNDPHKVAKKMAEDRISSIAYLRQKR</sequence>
<dbReference type="GO" id="GO:0006520">
    <property type="term" value="P:amino acid metabolic process"/>
    <property type="evidence" value="ECO:0007669"/>
    <property type="project" value="InterPro"/>
</dbReference>
<dbReference type="Gene3D" id="3.40.50.10860">
    <property type="entry name" value="Leucine Dehydrogenase, chain A, domain 1"/>
    <property type="match status" value="1"/>
</dbReference>
<name>A0AA49JJR3_9BACT</name>
<dbReference type="PIRSF" id="PIRSF000188">
    <property type="entry name" value="Phe_leu_dh"/>
    <property type="match status" value="1"/>
</dbReference>
<dbReference type="Pfam" id="PF00208">
    <property type="entry name" value="ELFV_dehydrog"/>
    <property type="match status" value="2"/>
</dbReference>